<reference evidence="1" key="2">
    <citation type="submission" date="2022-06" db="UniProtKB">
        <authorList>
            <consortium name="EnsemblMetazoa"/>
        </authorList>
    </citation>
    <scope>IDENTIFICATION</scope>
    <source>
        <strain evidence="1">PS312</strain>
    </source>
</reference>
<evidence type="ECO:0000313" key="1">
    <source>
        <dbReference type="EnsemblMetazoa" id="PPA37126.1"/>
    </source>
</evidence>
<dbReference type="EnsemblMetazoa" id="PPA37126.1">
    <property type="protein sequence ID" value="PPA37126.1"/>
    <property type="gene ID" value="WBGene00275495"/>
</dbReference>
<keyword evidence="2" id="KW-1185">Reference proteome</keyword>
<sequence>MIMYELQSINLESMDDEEDDGGMDNKLYDQIVDYFKTGKIPYENYNSSRAAQQTWPIRCSAYTLADDGHSLKKGCAYVLKRGEVMSVLMKFHRIFGHSRTRETRAFVQKVVDGATIQLKYMNILASCSCGYEGTEASFKGLFLFE</sequence>
<name>A0A2A6BF44_PRIPA</name>
<organism evidence="1 2">
    <name type="scientific">Pristionchus pacificus</name>
    <name type="common">Parasitic nematode worm</name>
    <dbReference type="NCBI Taxonomy" id="54126"/>
    <lineage>
        <taxon>Eukaryota</taxon>
        <taxon>Metazoa</taxon>
        <taxon>Ecdysozoa</taxon>
        <taxon>Nematoda</taxon>
        <taxon>Chromadorea</taxon>
        <taxon>Rhabditida</taxon>
        <taxon>Rhabditina</taxon>
        <taxon>Diplogasteromorpha</taxon>
        <taxon>Diplogasteroidea</taxon>
        <taxon>Neodiplogasteridae</taxon>
        <taxon>Pristionchus</taxon>
    </lineage>
</organism>
<protein>
    <submittedName>
        <fullName evidence="1">Uncharacterized protein</fullName>
    </submittedName>
</protein>
<reference evidence="2" key="1">
    <citation type="journal article" date="2008" name="Nat. Genet.">
        <title>The Pristionchus pacificus genome provides a unique perspective on nematode lifestyle and parasitism.</title>
        <authorList>
            <person name="Dieterich C."/>
            <person name="Clifton S.W."/>
            <person name="Schuster L.N."/>
            <person name="Chinwalla A."/>
            <person name="Delehaunty K."/>
            <person name="Dinkelacker I."/>
            <person name="Fulton L."/>
            <person name="Fulton R."/>
            <person name="Godfrey J."/>
            <person name="Minx P."/>
            <person name="Mitreva M."/>
            <person name="Roeseler W."/>
            <person name="Tian H."/>
            <person name="Witte H."/>
            <person name="Yang S.P."/>
            <person name="Wilson R.K."/>
            <person name="Sommer R.J."/>
        </authorList>
    </citation>
    <scope>NUCLEOTIDE SEQUENCE [LARGE SCALE GENOMIC DNA]</scope>
    <source>
        <strain evidence="2">PS312</strain>
    </source>
</reference>
<accession>A0A2A6BF44</accession>
<accession>A0A8R1YV30</accession>
<dbReference type="AlphaFoldDB" id="A0A2A6BF44"/>
<dbReference type="Proteomes" id="UP000005239">
    <property type="component" value="Unassembled WGS sequence"/>
</dbReference>
<gene>
    <name evidence="1" type="primary">WBGene00275495</name>
</gene>
<proteinExistence type="predicted"/>
<evidence type="ECO:0000313" key="2">
    <source>
        <dbReference type="Proteomes" id="UP000005239"/>
    </source>
</evidence>